<evidence type="ECO:0000256" key="1">
    <source>
        <dbReference type="SAM" id="MobiDB-lite"/>
    </source>
</evidence>
<accession>K8XGM3</accession>
<evidence type="ECO:0000313" key="3">
    <source>
        <dbReference type="Proteomes" id="UP000005951"/>
    </source>
</evidence>
<comment type="caution">
    <text evidence="2">The sequence shown here is derived from an EMBL/GenBank/DDBJ whole genome shotgun (WGS) entry which is preliminary data.</text>
</comment>
<dbReference type="EMBL" id="AJYC02000068">
    <property type="protein sequence ID" value="EKT80514.1"/>
    <property type="molecule type" value="Genomic_DNA"/>
</dbReference>
<dbReference type="Proteomes" id="UP000005951">
    <property type="component" value="Unassembled WGS sequence"/>
</dbReference>
<evidence type="ECO:0000313" key="2">
    <source>
        <dbReference type="EMBL" id="EKT80514.1"/>
    </source>
</evidence>
<gene>
    <name evidence="2" type="ORF">WSS_A22108</name>
</gene>
<proteinExistence type="predicted"/>
<name>K8XGM3_RHOOP</name>
<feature type="region of interest" description="Disordered" evidence="1">
    <location>
        <begin position="119"/>
        <end position="140"/>
    </location>
</feature>
<protein>
    <submittedName>
        <fullName evidence="2">Uncharacterized protein</fullName>
    </submittedName>
</protein>
<dbReference type="AlphaFoldDB" id="K8XGM3"/>
<reference evidence="2 3" key="1">
    <citation type="journal article" date="2013" name="Genome Announc.">
        <title>Draft Genome Sequence of Rhodococcus opacus Strain M213 Shows a Diverse Catabolic Potential.</title>
        <authorList>
            <person name="Pathak A."/>
            <person name="Green S.J."/>
            <person name="Ogram A."/>
            <person name="Chauhan A."/>
        </authorList>
    </citation>
    <scope>NUCLEOTIDE SEQUENCE [LARGE SCALE GENOMIC DNA]</scope>
    <source>
        <strain evidence="2 3">M213</strain>
    </source>
</reference>
<sequence length="594" mass="64967">MRVDPSGEHDYSASMVAPKQAPDYPWAVYLASADYRFRLLAFDFDSSCLGPDQARTDSDRFAAHLDNLGVHYLRAHSGPWGGQHIWLRLGENGADLAAVGELNRVLDQHYATFDASPLSKPRRGVVRPPGAPHRDGGRSVPHLAGADLQQALERAGRGTTPEVVTWLLARHPHTPSTPRPIGAISTAMRAAPIRIGDPTTNPHLDRPRRPLSAATQELLDTTPGKRADRSAIAHSIFLGMACAGHTLNDARTAAESAPGLVRLREDRDNGRDDLARQWDRALQRAATFAYLPDRTHPQEPLDEELDTIERALTVHAARFAQPGGESDERILYALTTFARTARTRTLDIDCRRLAQRAGLAASTISRRLRVIAQTGWVTQTYAAAGTRAASWTLNLPPKGWEDPAATQGNPPPALEPASRLLTHHTHDLWSSRSGLGAAAARIHWALLGGVRTTTKIAGVTGYSPKTVEKTLRSLSRLHLDGPGSRSADSVKGQLHTAAKELGLAEVSAGRRERHIIDRELFAWWNDEQAWRRRKGKKRGPKRNAGMATTLALPIDGPARIKYGRFPTKPGGRADYRTARDIVRGYLAPAERVAA</sequence>
<organism evidence="2 3">
    <name type="scientific">Rhodococcus opacus M213</name>
    <dbReference type="NCBI Taxonomy" id="1129896"/>
    <lineage>
        <taxon>Bacteria</taxon>
        <taxon>Bacillati</taxon>
        <taxon>Actinomycetota</taxon>
        <taxon>Actinomycetes</taxon>
        <taxon>Mycobacteriales</taxon>
        <taxon>Nocardiaceae</taxon>
        <taxon>Rhodococcus</taxon>
    </lineage>
</organism>